<protein>
    <submittedName>
        <fullName evidence="1">Uncharacterized protein</fullName>
    </submittedName>
</protein>
<dbReference type="AlphaFoldDB" id="D4DUX4"/>
<gene>
    <name evidence="1" type="ORF">NEIELOOT_02887</name>
</gene>
<accession>D4DUX4</accession>
<reference evidence="1 2" key="1">
    <citation type="submission" date="2010-02" db="EMBL/GenBank/DDBJ databases">
        <authorList>
            <person name="Weinstock G."/>
            <person name="Sodergren E."/>
            <person name="Clifton S."/>
            <person name="Fulton L."/>
            <person name="Fulton B."/>
            <person name="Courtney L."/>
            <person name="Fronick C."/>
            <person name="Harrison M."/>
            <person name="Strong C."/>
            <person name="Farmer C."/>
            <person name="Delahaunty K."/>
            <person name="Markovic C."/>
            <person name="Hall O."/>
            <person name="Minx P."/>
            <person name="Tomlinson C."/>
            <person name="Mitreva M."/>
            <person name="Nelson J."/>
            <person name="Hou S."/>
            <person name="Wollam A."/>
            <person name="Pepin K.H."/>
            <person name="Johnson M."/>
            <person name="Bhonagiri V."/>
            <person name="Zhang X."/>
            <person name="Suruliraj S."/>
            <person name="Warren W."/>
            <person name="Chinwalla A."/>
            <person name="Mardis E.R."/>
            <person name="Wilson R.K."/>
        </authorList>
    </citation>
    <scope>NUCLEOTIDE SEQUENCE [LARGE SCALE GENOMIC DNA]</scope>
    <source>
        <strain evidence="1 2">ATCC 29315</strain>
    </source>
</reference>
<organism evidence="1 2">
    <name type="scientific">Neisseria elongata subsp. glycolytica ATCC 29315</name>
    <dbReference type="NCBI Taxonomy" id="546263"/>
    <lineage>
        <taxon>Bacteria</taxon>
        <taxon>Pseudomonadati</taxon>
        <taxon>Pseudomonadota</taxon>
        <taxon>Betaproteobacteria</taxon>
        <taxon>Neisseriales</taxon>
        <taxon>Neisseriaceae</taxon>
        <taxon>Neisseria</taxon>
    </lineage>
</organism>
<evidence type="ECO:0000313" key="1">
    <source>
        <dbReference type="EMBL" id="EFE48360.1"/>
    </source>
</evidence>
<evidence type="ECO:0000313" key="2">
    <source>
        <dbReference type="Proteomes" id="UP000005536"/>
    </source>
</evidence>
<sequence>MNKGRLKTFTSQKLMFSDGLFACPVEVLPALLQVLCCKKTGWDG</sequence>
<comment type="caution">
    <text evidence="1">The sequence shown here is derived from an EMBL/GenBank/DDBJ whole genome shotgun (WGS) entry which is preliminary data.</text>
</comment>
<dbReference type="Proteomes" id="UP000005536">
    <property type="component" value="Unassembled WGS sequence"/>
</dbReference>
<dbReference type="EMBL" id="ADBF01000255">
    <property type="protein sequence ID" value="EFE48360.1"/>
    <property type="molecule type" value="Genomic_DNA"/>
</dbReference>
<proteinExistence type="predicted"/>
<name>D4DUX4_NEIEG</name>